<gene>
    <name evidence="1" type="ORF">SEV965_LOCUS39959</name>
</gene>
<dbReference type="EMBL" id="CAJNOU010019981">
    <property type="protein sequence ID" value="CAF1584174.1"/>
    <property type="molecule type" value="Genomic_DNA"/>
</dbReference>
<protein>
    <submittedName>
        <fullName evidence="1">Uncharacterized protein</fullName>
    </submittedName>
</protein>
<accession>A0A815ZEW2</accession>
<feature type="non-terminal residue" evidence="1">
    <location>
        <position position="1"/>
    </location>
</feature>
<reference evidence="1" key="1">
    <citation type="submission" date="2021-02" db="EMBL/GenBank/DDBJ databases">
        <authorList>
            <person name="Nowell W R."/>
        </authorList>
    </citation>
    <scope>NUCLEOTIDE SEQUENCE</scope>
</reference>
<sequence>VSCVGYDETNCSSNNKSNIDDDDIVFIVNV</sequence>
<organism evidence="1 2">
    <name type="scientific">Rotaria sordida</name>
    <dbReference type="NCBI Taxonomy" id="392033"/>
    <lineage>
        <taxon>Eukaryota</taxon>
        <taxon>Metazoa</taxon>
        <taxon>Spiralia</taxon>
        <taxon>Gnathifera</taxon>
        <taxon>Rotifera</taxon>
        <taxon>Eurotatoria</taxon>
        <taxon>Bdelloidea</taxon>
        <taxon>Philodinida</taxon>
        <taxon>Philodinidae</taxon>
        <taxon>Rotaria</taxon>
    </lineage>
</organism>
<evidence type="ECO:0000313" key="1">
    <source>
        <dbReference type="EMBL" id="CAF1584174.1"/>
    </source>
</evidence>
<evidence type="ECO:0000313" key="2">
    <source>
        <dbReference type="Proteomes" id="UP000663889"/>
    </source>
</evidence>
<name>A0A815ZEW2_9BILA</name>
<dbReference type="Proteomes" id="UP000663889">
    <property type="component" value="Unassembled WGS sequence"/>
</dbReference>
<dbReference type="AlphaFoldDB" id="A0A815ZEW2"/>
<comment type="caution">
    <text evidence="1">The sequence shown here is derived from an EMBL/GenBank/DDBJ whole genome shotgun (WGS) entry which is preliminary data.</text>
</comment>
<proteinExistence type="predicted"/>